<evidence type="ECO:0000256" key="6">
    <source>
        <dbReference type="SAM" id="Phobius"/>
    </source>
</evidence>
<keyword evidence="4 6" id="KW-1133">Transmembrane helix</keyword>
<evidence type="ECO:0000313" key="7">
    <source>
        <dbReference type="EMBL" id="MFC3676948.1"/>
    </source>
</evidence>
<evidence type="ECO:0000256" key="1">
    <source>
        <dbReference type="ARBA" id="ARBA00004651"/>
    </source>
</evidence>
<comment type="subcellular location">
    <subcellularLocation>
        <location evidence="1">Cell membrane</location>
        <topology evidence="1">Multi-pass membrane protein</topology>
    </subcellularLocation>
</comment>
<feature type="transmembrane region" description="Helical" evidence="6">
    <location>
        <begin position="12"/>
        <end position="29"/>
    </location>
</feature>
<evidence type="ECO:0000256" key="3">
    <source>
        <dbReference type="ARBA" id="ARBA00022692"/>
    </source>
</evidence>
<evidence type="ECO:0000256" key="2">
    <source>
        <dbReference type="ARBA" id="ARBA00022475"/>
    </source>
</evidence>
<reference evidence="8" key="1">
    <citation type="journal article" date="2019" name="Int. J. Syst. Evol. Microbiol.">
        <title>The Global Catalogue of Microorganisms (GCM) 10K type strain sequencing project: providing services to taxonomists for standard genome sequencing and annotation.</title>
        <authorList>
            <consortium name="The Broad Institute Genomics Platform"/>
            <consortium name="The Broad Institute Genome Sequencing Center for Infectious Disease"/>
            <person name="Wu L."/>
            <person name="Ma J."/>
        </authorList>
    </citation>
    <scope>NUCLEOTIDE SEQUENCE [LARGE SCALE GENOMIC DNA]</scope>
    <source>
        <strain evidence="8">KCTC 42182</strain>
    </source>
</reference>
<dbReference type="InterPro" id="IPR005495">
    <property type="entry name" value="LptG/LptF_permease"/>
</dbReference>
<protein>
    <submittedName>
        <fullName evidence="7">LPS export ABC transporter permease LptF</fullName>
    </submittedName>
</protein>
<dbReference type="PANTHER" id="PTHR33529:SF6">
    <property type="entry name" value="YJGP_YJGQ FAMILY PERMEASE"/>
    <property type="match status" value="1"/>
</dbReference>
<keyword evidence="8" id="KW-1185">Reference proteome</keyword>
<feature type="transmembrane region" description="Helical" evidence="6">
    <location>
        <begin position="279"/>
        <end position="298"/>
    </location>
</feature>
<evidence type="ECO:0000256" key="4">
    <source>
        <dbReference type="ARBA" id="ARBA00022989"/>
    </source>
</evidence>
<dbReference type="Proteomes" id="UP001595711">
    <property type="component" value="Unassembled WGS sequence"/>
</dbReference>
<dbReference type="Pfam" id="PF03739">
    <property type="entry name" value="LptF_LptG"/>
    <property type="match status" value="1"/>
</dbReference>
<feature type="transmembrane region" description="Helical" evidence="6">
    <location>
        <begin position="49"/>
        <end position="77"/>
    </location>
</feature>
<keyword evidence="3 6" id="KW-0812">Transmembrane</keyword>
<keyword evidence="5 6" id="KW-0472">Membrane</keyword>
<proteinExistence type="predicted"/>
<dbReference type="EMBL" id="JBHRYJ010000003">
    <property type="protein sequence ID" value="MFC3676948.1"/>
    <property type="molecule type" value="Genomic_DNA"/>
</dbReference>
<sequence>MRGVTSYIVRQIAWPLAFATLTLTGVIWLTQSLRFIDRIVNNNLSLGSFFYLTILVLPSITAIILPVATFCATLYAFHRLATDSELIVLSASGFSRFALARPALYIGTLVMVAMYTTLLYLLPIATTTLRNTQYEFRNDLAGMALLEGVFNTPTDNLTVYIREREPNGDMLGVLVHDNRNPANPVTMMAEKATLIRTPDGPRLYMVNGNRQQIDPQRRTLSLLYFDNYSLDLASYAKKEGQAWREPSERFINDLLYPDLNDPSDVANYNKLVVEGHRRIVSPLYVPALILIAVASVIGGEYNRRGHGRRLVTGAAAAITLQILSLIVAHLATKSITLLPLLYITPLTFMAGALLLLREPVRRRVIGRA</sequence>
<keyword evidence="2" id="KW-1003">Cell membrane</keyword>
<evidence type="ECO:0000256" key="5">
    <source>
        <dbReference type="ARBA" id="ARBA00023136"/>
    </source>
</evidence>
<name>A0ABV7VLC3_9PROT</name>
<dbReference type="RefSeq" id="WP_379728260.1">
    <property type="nucleotide sequence ID" value="NZ_JBHRYJ010000003.1"/>
</dbReference>
<gene>
    <name evidence="7" type="primary">lptF</name>
    <name evidence="7" type="ORF">ACFOOQ_15425</name>
</gene>
<feature type="transmembrane region" description="Helical" evidence="6">
    <location>
        <begin position="310"/>
        <end position="331"/>
    </location>
</feature>
<dbReference type="NCBIfam" id="TIGR04407">
    <property type="entry name" value="LptF_YjgP"/>
    <property type="match status" value="1"/>
</dbReference>
<dbReference type="PANTHER" id="PTHR33529">
    <property type="entry name" value="SLR0882 PROTEIN-RELATED"/>
    <property type="match status" value="1"/>
</dbReference>
<feature type="transmembrane region" description="Helical" evidence="6">
    <location>
        <begin position="337"/>
        <end position="356"/>
    </location>
</feature>
<feature type="transmembrane region" description="Helical" evidence="6">
    <location>
        <begin position="98"/>
        <end position="122"/>
    </location>
</feature>
<dbReference type="InterPro" id="IPR030922">
    <property type="entry name" value="LptF"/>
</dbReference>
<comment type="caution">
    <text evidence="7">The sequence shown here is derived from an EMBL/GenBank/DDBJ whole genome shotgun (WGS) entry which is preliminary data.</text>
</comment>
<organism evidence="7 8">
    <name type="scientific">Ferrovibrio xuzhouensis</name>
    <dbReference type="NCBI Taxonomy" id="1576914"/>
    <lineage>
        <taxon>Bacteria</taxon>
        <taxon>Pseudomonadati</taxon>
        <taxon>Pseudomonadota</taxon>
        <taxon>Alphaproteobacteria</taxon>
        <taxon>Rhodospirillales</taxon>
        <taxon>Rhodospirillaceae</taxon>
        <taxon>Ferrovibrio</taxon>
    </lineage>
</organism>
<accession>A0ABV7VLC3</accession>
<evidence type="ECO:0000313" key="8">
    <source>
        <dbReference type="Proteomes" id="UP001595711"/>
    </source>
</evidence>